<evidence type="ECO:0000256" key="1">
    <source>
        <dbReference type="SAM" id="MobiDB-lite"/>
    </source>
</evidence>
<dbReference type="AlphaFoldDB" id="A0A8J3QMA1"/>
<evidence type="ECO:0000313" key="3">
    <source>
        <dbReference type="Proteomes" id="UP000642748"/>
    </source>
</evidence>
<name>A0A8J3QMA1_9ACTN</name>
<dbReference type="EMBL" id="BONZ01000006">
    <property type="protein sequence ID" value="GIH12290.1"/>
    <property type="molecule type" value="Genomic_DNA"/>
</dbReference>
<proteinExistence type="predicted"/>
<reference evidence="2" key="1">
    <citation type="submission" date="2021-01" db="EMBL/GenBank/DDBJ databases">
        <title>Whole genome shotgun sequence of Rugosimonospora africana NBRC 104875.</title>
        <authorList>
            <person name="Komaki H."/>
            <person name="Tamura T."/>
        </authorList>
    </citation>
    <scope>NUCLEOTIDE SEQUENCE</scope>
    <source>
        <strain evidence="2">NBRC 104875</strain>
    </source>
</reference>
<comment type="caution">
    <text evidence="2">The sequence shown here is derived from an EMBL/GenBank/DDBJ whole genome shotgun (WGS) entry which is preliminary data.</text>
</comment>
<sequence>MTPARTLRTRPAARNAANNGDVVTLANSRRDARLSLIKRSEIYNCDQTPKHSSDPGQNPG</sequence>
<evidence type="ECO:0000313" key="2">
    <source>
        <dbReference type="EMBL" id="GIH12290.1"/>
    </source>
</evidence>
<organism evidence="2 3">
    <name type="scientific">Rugosimonospora africana</name>
    <dbReference type="NCBI Taxonomy" id="556532"/>
    <lineage>
        <taxon>Bacteria</taxon>
        <taxon>Bacillati</taxon>
        <taxon>Actinomycetota</taxon>
        <taxon>Actinomycetes</taxon>
        <taxon>Micromonosporales</taxon>
        <taxon>Micromonosporaceae</taxon>
        <taxon>Rugosimonospora</taxon>
    </lineage>
</organism>
<feature type="region of interest" description="Disordered" evidence="1">
    <location>
        <begin position="1"/>
        <end position="21"/>
    </location>
</feature>
<feature type="compositionally biased region" description="Low complexity" evidence="1">
    <location>
        <begin position="1"/>
        <end position="19"/>
    </location>
</feature>
<accession>A0A8J3QMA1</accession>
<protein>
    <submittedName>
        <fullName evidence="2">Uncharacterized protein</fullName>
    </submittedName>
</protein>
<dbReference type="Proteomes" id="UP000642748">
    <property type="component" value="Unassembled WGS sequence"/>
</dbReference>
<gene>
    <name evidence="2" type="ORF">Raf01_04620</name>
</gene>
<keyword evidence="3" id="KW-1185">Reference proteome</keyword>